<gene>
    <name evidence="1" type="ORF">EVAR_94765_1</name>
</gene>
<dbReference type="AlphaFoldDB" id="A0A4C2AH77"/>
<name>A0A4C2AH77_EUMVA</name>
<sequence>MDTTLLVAVIAGSETLSGSSNFSSSAELAALKLIVSHLAKSGNTTPPAVFTNIVPSDYHLFRAMAHGLSEQQFISYEDTENWVD</sequence>
<keyword evidence="2" id="KW-1185">Reference proteome</keyword>
<evidence type="ECO:0000313" key="1">
    <source>
        <dbReference type="EMBL" id="GBP98027.1"/>
    </source>
</evidence>
<proteinExistence type="predicted"/>
<reference evidence="1 2" key="1">
    <citation type="journal article" date="2019" name="Commun. Biol.">
        <title>The bagworm genome reveals a unique fibroin gene that provides high tensile strength.</title>
        <authorList>
            <person name="Kono N."/>
            <person name="Nakamura H."/>
            <person name="Ohtoshi R."/>
            <person name="Tomita M."/>
            <person name="Numata K."/>
            <person name="Arakawa K."/>
        </authorList>
    </citation>
    <scope>NUCLEOTIDE SEQUENCE [LARGE SCALE GENOMIC DNA]</scope>
</reference>
<dbReference type="Proteomes" id="UP000299102">
    <property type="component" value="Unassembled WGS sequence"/>
</dbReference>
<dbReference type="OrthoDB" id="616263at2759"/>
<protein>
    <submittedName>
        <fullName evidence="1">Mariner Mos1 transposase</fullName>
    </submittedName>
</protein>
<organism evidence="1 2">
    <name type="scientific">Eumeta variegata</name>
    <name type="common">Bagworm moth</name>
    <name type="synonym">Eumeta japonica</name>
    <dbReference type="NCBI Taxonomy" id="151549"/>
    <lineage>
        <taxon>Eukaryota</taxon>
        <taxon>Metazoa</taxon>
        <taxon>Ecdysozoa</taxon>
        <taxon>Arthropoda</taxon>
        <taxon>Hexapoda</taxon>
        <taxon>Insecta</taxon>
        <taxon>Pterygota</taxon>
        <taxon>Neoptera</taxon>
        <taxon>Endopterygota</taxon>
        <taxon>Lepidoptera</taxon>
        <taxon>Glossata</taxon>
        <taxon>Ditrysia</taxon>
        <taxon>Tineoidea</taxon>
        <taxon>Psychidae</taxon>
        <taxon>Oiketicinae</taxon>
        <taxon>Eumeta</taxon>
    </lineage>
</organism>
<evidence type="ECO:0000313" key="2">
    <source>
        <dbReference type="Proteomes" id="UP000299102"/>
    </source>
</evidence>
<accession>A0A4C2AH77</accession>
<comment type="caution">
    <text evidence="1">The sequence shown here is derived from an EMBL/GenBank/DDBJ whole genome shotgun (WGS) entry which is preliminary data.</text>
</comment>
<dbReference type="EMBL" id="BGZK01003052">
    <property type="protein sequence ID" value="GBP98027.1"/>
    <property type="molecule type" value="Genomic_DNA"/>
</dbReference>